<evidence type="ECO:0000313" key="1">
    <source>
        <dbReference type="EMBL" id="KAK6757835.1"/>
    </source>
</evidence>
<comment type="caution">
    <text evidence="1">The sequence shown here is derived from an EMBL/GenBank/DDBJ whole genome shotgun (WGS) entry which is preliminary data.</text>
</comment>
<keyword evidence="2" id="KW-1185">Reference proteome</keyword>
<reference evidence="1 2" key="1">
    <citation type="submission" date="2023-08" db="EMBL/GenBank/DDBJ databases">
        <title>A Necator americanus chromosomal reference genome.</title>
        <authorList>
            <person name="Ilik V."/>
            <person name="Petrzelkova K.J."/>
            <person name="Pardy F."/>
            <person name="Fuh T."/>
            <person name="Niatou-Singa F.S."/>
            <person name="Gouil Q."/>
            <person name="Baker L."/>
            <person name="Ritchie M.E."/>
            <person name="Jex A.R."/>
            <person name="Gazzola D."/>
            <person name="Li H."/>
            <person name="Toshio Fujiwara R."/>
            <person name="Zhan B."/>
            <person name="Aroian R.V."/>
            <person name="Pafco B."/>
            <person name="Schwarz E.M."/>
        </authorList>
    </citation>
    <scope>NUCLEOTIDE SEQUENCE [LARGE SCALE GENOMIC DNA]</scope>
    <source>
        <strain evidence="1 2">Aroian</strain>
        <tissue evidence="1">Whole animal</tissue>
    </source>
</reference>
<gene>
    <name evidence="1" type="primary">Necator_chrV.g20366</name>
    <name evidence="1" type="ORF">RB195_015574</name>
</gene>
<accession>A0ABR1E570</accession>
<protein>
    <submittedName>
        <fullName evidence="1">Uncharacterized protein</fullName>
    </submittedName>
</protein>
<name>A0ABR1E570_NECAM</name>
<proteinExistence type="predicted"/>
<organism evidence="1 2">
    <name type="scientific">Necator americanus</name>
    <name type="common">Human hookworm</name>
    <dbReference type="NCBI Taxonomy" id="51031"/>
    <lineage>
        <taxon>Eukaryota</taxon>
        <taxon>Metazoa</taxon>
        <taxon>Ecdysozoa</taxon>
        <taxon>Nematoda</taxon>
        <taxon>Chromadorea</taxon>
        <taxon>Rhabditida</taxon>
        <taxon>Rhabditina</taxon>
        <taxon>Rhabditomorpha</taxon>
        <taxon>Strongyloidea</taxon>
        <taxon>Ancylostomatidae</taxon>
        <taxon>Bunostominae</taxon>
        <taxon>Necator</taxon>
    </lineage>
</organism>
<sequence length="112" mass="12626">MHISTGLTNDVQFISSSPYSDQSDPKVAAEWPTGALHLCTFVPLRDRRIRKLWIVGAYAPTETAEDNGKDAFYDELNVLLSKIPSQQVIIVELDANAKTRLEQQSDMLGKWY</sequence>
<dbReference type="Proteomes" id="UP001303046">
    <property type="component" value="Unassembled WGS sequence"/>
</dbReference>
<evidence type="ECO:0000313" key="2">
    <source>
        <dbReference type="Proteomes" id="UP001303046"/>
    </source>
</evidence>
<dbReference type="EMBL" id="JAVFWL010000005">
    <property type="protein sequence ID" value="KAK6757835.1"/>
    <property type="molecule type" value="Genomic_DNA"/>
</dbReference>